<protein>
    <submittedName>
        <fullName evidence="1">Uncharacterized protein</fullName>
    </submittedName>
</protein>
<dbReference type="EMBL" id="NIZV01000191">
    <property type="protein sequence ID" value="RSM01409.1"/>
    <property type="molecule type" value="Genomic_DNA"/>
</dbReference>
<sequence>METGEYETNTLSINNIASIAFRIYEPSPDQSQSFQSSALEIERSFVTKDDSSRTMPIDSEYGFFKS</sequence>
<gene>
    <name evidence="1" type="ORF">CDV31_011342</name>
</gene>
<dbReference type="AlphaFoldDB" id="A0A428TH98"/>
<keyword evidence="2" id="KW-1185">Reference proteome</keyword>
<accession>A0A428TH98</accession>
<comment type="caution">
    <text evidence="1">The sequence shown here is derived from an EMBL/GenBank/DDBJ whole genome shotgun (WGS) entry which is preliminary data.</text>
</comment>
<dbReference type="Proteomes" id="UP000288429">
    <property type="component" value="Unassembled WGS sequence"/>
</dbReference>
<organism evidence="1 2">
    <name type="scientific">Fusarium ambrosium</name>
    <dbReference type="NCBI Taxonomy" id="131363"/>
    <lineage>
        <taxon>Eukaryota</taxon>
        <taxon>Fungi</taxon>
        <taxon>Dikarya</taxon>
        <taxon>Ascomycota</taxon>
        <taxon>Pezizomycotina</taxon>
        <taxon>Sordariomycetes</taxon>
        <taxon>Hypocreomycetidae</taxon>
        <taxon>Hypocreales</taxon>
        <taxon>Nectriaceae</taxon>
        <taxon>Fusarium</taxon>
        <taxon>Fusarium solani species complex</taxon>
    </lineage>
</organism>
<evidence type="ECO:0000313" key="2">
    <source>
        <dbReference type="Proteomes" id="UP000288429"/>
    </source>
</evidence>
<reference evidence="1 2" key="1">
    <citation type="submission" date="2017-06" db="EMBL/GenBank/DDBJ databases">
        <title>Cmopartive genomic analysis of Ambrosia Fusariam Clade fungi.</title>
        <authorList>
            <person name="Stajich J.E."/>
            <person name="Carrillo J."/>
            <person name="Kijimoto T."/>
            <person name="Eskalen A."/>
            <person name="O'Donnell K."/>
            <person name="Kasson M."/>
        </authorList>
    </citation>
    <scope>NUCLEOTIDE SEQUENCE [LARGE SCALE GENOMIC DNA]</scope>
    <source>
        <strain evidence="1 2">NRRL 20438</strain>
    </source>
</reference>
<evidence type="ECO:0000313" key="1">
    <source>
        <dbReference type="EMBL" id="RSM01409.1"/>
    </source>
</evidence>
<proteinExistence type="predicted"/>
<name>A0A428TH98_9HYPO</name>